<keyword evidence="2" id="KW-0647">Proteasome</keyword>
<protein>
    <submittedName>
        <fullName evidence="2">Putative 26S proteasome non-ATPase regulatory subunit 3</fullName>
    </submittedName>
</protein>
<evidence type="ECO:0000259" key="1">
    <source>
        <dbReference type="Pfam" id="PF25573"/>
    </source>
</evidence>
<comment type="caution">
    <text evidence="2">The sequence shown here is derived from an EMBL/GenBank/DDBJ whole genome shotgun (WGS) entry which is preliminary data.</text>
</comment>
<dbReference type="Pfam" id="PF25573">
    <property type="entry name" value="TPR_PSMD3_N"/>
    <property type="match status" value="1"/>
</dbReference>
<dbReference type="PANTHER" id="PTHR10758">
    <property type="entry name" value="26S PROTEASOME NON-ATPASE REGULATORY SUBUNIT 3/COP9 SIGNALOSOME COMPLEX SUBUNIT 3"/>
    <property type="match status" value="1"/>
</dbReference>
<sequence>MEVDSAISTIHSSAKHLLPELEIYCYLLILLFLIDQKRYKEAKICSSASIVRLKNLNRRTVDVIASRLYFYYSYSYELTGDLAEIRG</sequence>
<dbReference type="Proteomes" id="UP000634136">
    <property type="component" value="Unassembled WGS sequence"/>
</dbReference>
<dbReference type="OrthoDB" id="1713558at2759"/>
<evidence type="ECO:0000313" key="3">
    <source>
        <dbReference type="Proteomes" id="UP000634136"/>
    </source>
</evidence>
<dbReference type="PANTHER" id="PTHR10758:SF2">
    <property type="entry name" value="26S PROTEASOME NON-ATPASE REGULATORY SUBUNIT 3"/>
    <property type="match status" value="1"/>
</dbReference>
<name>A0A834T9I7_9FABA</name>
<dbReference type="InterPro" id="IPR057985">
    <property type="entry name" value="TPR_PSMD3_N"/>
</dbReference>
<dbReference type="GO" id="GO:0006511">
    <property type="term" value="P:ubiquitin-dependent protein catabolic process"/>
    <property type="evidence" value="ECO:0007669"/>
    <property type="project" value="TreeGrafter"/>
</dbReference>
<accession>A0A834T9I7</accession>
<feature type="domain" description="26S proteasome non-ATPase regulatory subunit 3 N-terminal TPR repeats" evidence="1">
    <location>
        <begin position="12"/>
        <end position="87"/>
    </location>
</feature>
<organism evidence="2 3">
    <name type="scientific">Senna tora</name>
    <dbReference type="NCBI Taxonomy" id="362788"/>
    <lineage>
        <taxon>Eukaryota</taxon>
        <taxon>Viridiplantae</taxon>
        <taxon>Streptophyta</taxon>
        <taxon>Embryophyta</taxon>
        <taxon>Tracheophyta</taxon>
        <taxon>Spermatophyta</taxon>
        <taxon>Magnoliopsida</taxon>
        <taxon>eudicotyledons</taxon>
        <taxon>Gunneridae</taxon>
        <taxon>Pentapetalae</taxon>
        <taxon>rosids</taxon>
        <taxon>fabids</taxon>
        <taxon>Fabales</taxon>
        <taxon>Fabaceae</taxon>
        <taxon>Caesalpinioideae</taxon>
        <taxon>Cassia clade</taxon>
        <taxon>Senna</taxon>
    </lineage>
</organism>
<dbReference type="AlphaFoldDB" id="A0A834T9I7"/>
<dbReference type="GO" id="GO:0008541">
    <property type="term" value="C:proteasome regulatory particle, lid subcomplex"/>
    <property type="evidence" value="ECO:0007669"/>
    <property type="project" value="TreeGrafter"/>
</dbReference>
<dbReference type="EMBL" id="JAAIUW010000009">
    <property type="protein sequence ID" value="KAF7817665.1"/>
    <property type="molecule type" value="Genomic_DNA"/>
</dbReference>
<gene>
    <name evidence="2" type="ORF">G2W53_031634</name>
</gene>
<evidence type="ECO:0000313" key="2">
    <source>
        <dbReference type="EMBL" id="KAF7817665.1"/>
    </source>
</evidence>
<dbReference type="InterPro" id="IPR050756">
    <property type="entry name" value="CSN3"/>
</dbReference>
<proteinExistence type="predicted"/>
<keyword evidence="3" id="KW-1185">Reference proteome</keyword>
<reference evidence="2" key="1">
    <citation type="submission" date="2020-09" db="EMBL/GenBank/DDBJ databases">
        <title>Genome-Enabled Discovery of Anthraquinone Biosynthesis in Senna tora.</title>
        <authorList>
            <person name="Kang S.-H."/>
            <person name="Pandey R.P."/>
            <person name="Lee C.-M."/>
            <person name="Sim J.-S."/>
            <person name="Jeong J.-T."/>
            <person name="Choi B.-S."/>
            <person name="Jung M."/>
            <person name="Ginzburg D."/>
            <person name="Zhao K."/>
            <person name="Won S.Y."/>
            <person name="Oh T.-J."/>
            <person name="Yu Y."/>
            <person name="Kim N.-H."/>
            <person name="Lee O.R."/>
            <person name="Lee T.-H."/>
            <person name="Bashyal P."/>
            <person name="Kim T.-S."/>
            <person name="Lee W.-H."/>
            <person name="Kawkins C."/>
            <person name="Kim C.-K."/>
            <person name="Kim J.S."/>
            <person name="Ahn B.O."/>
            <person name="Rhee S.Y."/>
            <person name="Sohng J.K."/>
        </authorList>
    </citation>
    <scope>NUCLEOTIDE SEQUENCE</scope>
    <source>
        <tissue evidence="2">Leaf</tissue>
    </source>
</reference>